<dbReference type="EMBL" id="LPHB01000079">
    <property type="protein sequence ID" value="KWA54171.1"/>
    <property type="molecule type" value="Genomic_DNA"/>
</dbReference>
<evidence type="ECO:0000313" key="2">
    <source>
        <dbReference type="Proteomes" id="UP000068603"/>
    </source>
</evidence>
<reference evidence="1 2" key="1">
    <citation type="submission" date="2015-11" db="EMBL/GenBank/DDBJ databases">
        <title>Expanding the genomic diversity of Burkholderia species for the development of highly accurate diagnostics.</title>
        <authorList>
            <person name="Sahl J."/>
            <person name="Keim P."/>
            <person name="Wagner D."/>
        </authorList>
    </citation>
    <scope>NUCLEOTIDE SEQUENCE [LARGE SCALE GENOMIC DNA]</scope>
    <source>
        <strain evidence="1 2">MSMB1960WGS</strain>
    </source>
</reference>
<protein>
    <submittedName>
        <fullName evidence="1">Uncharacterized protein</fullName>
    </submittedName>
</protein>
<proteinExistence type="predicted"/>
<sequence>MSRYERSPTVCRFDPQALIACAIGIAVQLPFTNTPMYAGPAPTYLGGADLSWIIGLLPTSPLYCRLASRNGACRRMHASADIARHADA</sequence>
<dbReference type="STRING" id="1503054.WT74_30290"/>
<accession>A0A108IN11</accession>
<comment type="caution">
    <text evidence="1">The sequence shown here is derived from an EMBL/GenBank/DDBJ whole genome shotgun (WGS) entry which is preliminary data.</text>
</comment>
<dbReference type="AlphaFoldDB" id="A0A108IN11"/>
<dbReference type="Proteomes" id="UP000068603">
    <property type="component" value="Unassembled WGS sequence"/>
</dbReference>
<name>A0A108IN11_9BURK</name>
<gene>
    <name evidence="1" type="ORF">WT44_29450</name>
</gene>
<organism evidence="1">
    <name type="scientific">Burkholderia stagnalis</name>
    <dbReference type="NCBI Taxonomy" id="1503054"/>
    <lineage>
        <taxon>Bacteria</taxon>
        <taxon>Pseudomonadati</taxon>
        <taxon>Pseudomonadota</taxon>
        <taxon>Betaproteobacteria</taxon>
        <taxon>Burkholderiales</taxon>
        <taxon>Burkholderiaceae</taxon>
        <taxon>Burkholderia</taxon>
        <taxon>Burkholderia cepacia complex</taxon>
    </lineage>
</organism>
<evidence type="ECO:0000313" key="1">
    <source>
        <dbReference type="EMBL" id="KWA54171.1"/>
    </source>
</evidence>